<comment type="caution">
    <text evidence="7">The sequence shown here is derived from an EMBL/GenBank/DDBJ whole genome shotgun (WGS) entry which is preliminary data.</text>
</comment>
<dbReference type="GO" id="GO:0016757">
    <property type="term" value="F:glycosyltransferase activity"/>
    <property type="evidence" value="ECO:0007669"/>
    <property type="project" value="UniProtKB-KW"/>
</dbReference>
<name>A0A0P6VT84_9HYPH</name>
<dbReference type="InterPro" id="IPR052156">
    <property type="entry name" value="BCAA_Transport_ATP-bd_LivF"/>
</dbReference>
<dbReference type="PANTHER" id="PTHR43820">
    <property type="entry name" value="HIGH-AFFINITY BRANCHED-CHAIN AMINO ACID TRANSPORT ATP-BINDING PROTEIN LIVF"/>
    <property type="match status" value="1"/>
</dbReference>
<dbReference type="GO" id="GO:0015658">
    <property type="term" value="F:branched-chain amino acid transmembrane transporter activity"/>
    <property type="evidence" value="ECO:0007669"/>
    <property type="project" value="TreeGrafter"/>
</dbReference>
<dbReference type="GO" id="GO:0005524">
    <property type="term" value="F:ATP binding"/>
    <property type="evidence" value="ECO:0007669"/>
    <property type="project" value="UniProtKB-KW"/>
</dbReference>
<dbReference type="STRING" id="665126.ABB55_23475"/>
<evidence type="ECO:0000256" key="3">
    <source>
        <dbReference type="ARBA" id="ARBA00022741"/>
    </source>
</evidence>
<dbReference type="InterPro" id="IPR027417">
    <property type="entry name" value="P-loop_NTPase"/>
</dbReference>
<dbReference type="AlphaFoldDB" id="A0A0P6VT84"/>
<comment type="similarity">
    <text evidence="1">Belongs to the ABC transporter superfamily.</text>
</comment>
<keyword evidence="5" id="KW-0029">Amino-acid transport</keyword>
<keyword evidence="7" id="KW-0328">Glycosyltransferase</keyword>
<reference evidence="7 8" key="1">
    <citation type="submission" date="2015-09" db="EMBL/GenBank/DDBJ databases">
        <authorList>
            <person name="Jackson K.R."/>
            <person name="Lunt B.L."/>
            <person name="Fisher J.N.B."/>
            <person name="Gardner A.V."/>
            <person name="Bailey M.E."/>
            <person name="Deus L.M."/>
            <person name="Earl A.S."/>
            <person name="Gibby P.D."/>
            <person name="Hartmann K.A."/>
            <person name="Liu J.E."/>
            <person name="Manci A.M."/>
            <person name="Nielsen D.A."/>
            <person name="Solomon M.B."/>
            <person name="Breakwell D.P."/>
            <person name="Burnett S.H."/>
            <person name="Grose J.H."/>
        </authorList>
    </citation>
    <scope>NUCLEOTIDE SEQUENCE [LARGE SCALE GENOMIC DNA]</scope>
    <source>
        <strain evidence="7 8">16</strain>
    </source>
</reference>
<dbReference type="PANTHER" id="PTHR43820:SF2">
    <property type="entry name" value="ABC TRANSPORTER ATP-BINDING PROTEIN"/>
    <property type="match status" value="1"/>
</dbReference>
<accession>A0A0P6VT84</accession>
<dbReference type="Proteomes" id="UP000048984">
    <property type="component" value="Unassembled WGS sequence"/>
</dbReference>
<dbReference type="CDD" id="cd03224">
    <property type="entry name" value="ABC_TM1139_LivF_branched"/>
    <property type="match status" value="1"/>
</dbReference>
<proteinExistence type="inferred from homology"/>
<evidence type="ECO:0000256" key="1">
    <source>
        <dbReference type="ARBA" id="ARBA00005417"/>
    </source>
</evidence>
<keyword evidence="2" id="KW-0813">Transport</keyword>
<dbReference type="Gene3D" id="3.40.50.300">
    <property type="entry name" value="P-loop containing nucleotide triphosphate hydrolases"/>
    <property type="match status" value="1"/>
</dbReference>
<evidence type="ECO:0000256" key="5">
    <source>
        <dbReference type="ARBA" id="ARBA00022970"/>
    </source>
</evidence>
<evidence type="ECO:0000256" key="2">
    <source>
        <dbReference type="ARBA" id="ARBA00022448"/>
    </source>
</evidence>
<reference evidence="7 8" key="2">
    <citation type="submission" date="2015-10" db="EMBL/GenBank/DDBJ databases">
        <title>Draft Genome Sequence of Prosthecomicrobium hirschii ATCC 27832.</title>
        <authorList>
            <person name="Daniel J."/>
            <person name="Givan S.A."/>
            <person name="Brun Y.V."/>
            <person name="Brown P.J."/>
        </authorList>
    </citation>
    <scope>NUCLEOTIDE SEQUENCE [LARGE SCALE GENOMIC DNA]</scope>
    <source>
        <strain evidence="7 8">16</strain>
    </source>
</reference>
<gene>
    <name evidence="7" type="ORF">ABB55_23475</name>
</gene>
<keyword evidence="7" id="KW-0808">Transferase</keyword>
<sequence>MLDVANLHAAYGHVKVLNGVTFQVPDATIATILGRNGSGRSSTCKAVMGLLPPSRGAVRIGTRDLAGLPAHEVARAGVAYVPEDRQIFRNLSVEENMILGMKAGRSGRPAWTIDELYDVFPRLRERRNVKAGFLSGGEQQMLTLFRSVLGNPDVILIDEPTEGLAPKVVEALAETILEMKRRGLAILLLEQKLAMVMRLTDRVFVMGRGEIVFSGSVEAFQADDEIRRAWLEVS</sequence>
<dbReference type="GO" id="GO:0015807">
    <property type="term" value="P:L-amino acid transport"/>
    <property type="evidence" value="ECO:0007669"/>
    <property type="project" value="TreeGrafter"/>
</dbReference>
<keyword evidence="8" id="KW-1185">Reference proteome</keyword>
<dbReference type="RefSeq" id="WP_054360985.1">
    <property type="nucleotide sequence ID" value="NZ_LJYW01000001.1"/>
</dbReference>
<dbReference type="EMBL" id="LJYW01000001">
    <property type="protein sequence ID" value="KPL54819.1"/>
    <property type="molecule type" value="Genomic_DNA"/>
</dbReference>
<evidence type="ECO:0000259" key="6">
    <source>
        <dbReference type="PROSITE" id="PS50893"/>
    </source>
</evidence>
<feature type="domain" description="ABC transporter" evidence="6">
    <location>
        <begin position="2"/>
        <end position="233"/>
    </location>
</feature>
<keyword evidence="3" id="KW-0547">Nucleotide-binding</keyword>
<protein>
    <submittedName>
        <fullName evidence="7">Mannosyltransferase</fullName>
    </submittedName>
</protein>
<dbReference type="PROSITE" id="PS50893">
    <property type="entry name" value="ABC_TRANSPORTER_2"/>
    <property type="match status" value="1"/>
</dbReference>
<dbReference type="InterPro" id="IPR003593">
    <property type="entry name" value="AAA+_ATPase"/>
</dbReference>
<evidence type="ECO:0000313" key="7">
    <source>
        <dbReference type="EMBL" id="KPL54819.1"/>
    </source>
</evidence>
<dbReference type="GO" id="GO:0016887">
    <property type="term" value="F:ATP hydrolysis activity"/>
    <property type="evidence" value="ECO:0007669"/>
    <property type="project" value="InterPro"/>
</dbReference>
<dbReference type="InterPro" id="IPR003439">
    <property type="entry name" value="ABC_transporter-like_ATP-bd"/>
</dbReference>
<evidence type="ECO:0000256" key="4">
    <source>
        <dbReference type="ARBA" id="ARBA00022840"/>
    </source>
</evidence>
<evidence type="ECO:0000313" key="8">
    <source>
        <dbReference type="Proteomes" id="UP000048984"/>
    </source>
</evidence>
<organism evidence="7 8">
    <name type="scientific">Prosthecodimorpha hirschii</name>
    <dbReference type="NCBI Taxonomy" id="665126"/>
    <lineage>
        <taxon>Bacteria</taxon>
        <taxon>Pseudomonadati</taxon>
        <taxon>Pseudomonadota</taxon>
        <taxon>Alphaproteobacteria</taxon>
        <taxon>Hyphomicrobiales</taxon>
        <taxon>Ancalomicrobiaceae</taxon>
        <taxon>Prosthecodimorpha</taxon>
    </lineage>
</organism>
<dbReference type="SUPFAM" id="SSF52540">
    <property type="entry name" value="P-loop containing nucleoside triphosphate hydrolases"/>
    <property type="match status" value="1"/>
</dbReference>
<keyword evidence="4" id="KW-0067">ATP-binding</keyword>
<dbReference type="Pfam" id="PF00005">
    <property type="entry name" value="ABC_tran"/>
    <property type="match status" value="1"/>
</dbReference>
<dbReference type="SMART" id="SM00382">
    <property type="entry name" value="AAA"/>
    <property type="match status" value="1"/>
</dbReference>